<feature type="chain" id="PRO_5011614597" evidence="4">
    <location>
        <begin position="21"/>
        <end position="638"/>
    </location>
</feature>
<comment type="subcellular location">
    <subcellularLocation>
        <location evidence="1">Cell envelope</location>
    </subcellularLocation>
</comment>
<feature type="signal peptide" evidence="4">
    <location>
        <begin position="1"/>
        <end position="20"/>
    </location>
</feature>
<dbReference type="Pfam" id="PF08534">
    <property type="entry name" value="Redoxin"/>
    <property type="match status" value="1"/>
</dbReference>
<dbReference type="Gene3D" id="3.40.30.10">
    <property type="entry name" value="Glutaredoxin"/>
    <property type="match status" value="1"/>
</dbReference>
<name>A0A1G6ZLN2_9SPHI</name>
<evidence type="ECO:0000256" key="2">
    <source>
        <dbReference type="ARBA" id="ARBA00022748"/>
    </source>
</evidence>
<dbReference type="PANTHER" id="PTHR42852:SF13">
    <property type="entry name" value="PROTEIN DIPZ"/>
    <property type="match status" value="1"/>
</dbReference>
<evidence type="ECO:0000313" key="6">
    <source>
        <dbReference type="EMBL" id="SDE03353.1"/>
    </source>
</evidence>
<organism evidence="6 7">
    <name type="scientific">Mucilaginibacter pineti</name>
    <dbReference type="NCBI Taxonomy" id="1391627"/>
    <lineage>
        <taxon>Bacteria</taxon>
        <taxon>Pseudomonadati</taxon>
        <taxon>Bacteroidota</taxon>
        <taxon>Sphingobacteriia</taxon>
        <taxon>Sphingobacteriales</taxon>
        <taxon>Sphingobacteriaceae</taxon>
        <taxon>Mucilaginibacter</taxon>
    </lineage>
</organism>
<sequence length="638" mass="71650">MTRSFYIICLFVLGFGRAQAQVLIIQPDKPQRGMPVTITYHTNAPGAKISKDAAAVNIVFTYSTFYELPWKMPMKKNGDDWVATFVPQRYATFATFYLQSGDIVEKPADRHFSIAVYNGDKRVKSGLLHESYSLSAQMPKAADLQALKQDLQEQELKNYPNNYEAKVALLQTKILRAKTAPEKLKYRNEVRKVIAAKLEENPTFGGNINLVTMGYLMIGEKTRVDSVRQVIMNRFPNADVSIDRRASIIAQDKDSIGRTAKLEKLLKKGERPGEEGSTSIHQMLFEHYALIKDSVKALRHAAKLVAKTNPYTPETLKDIAAKLTEYKVAPAAAINYAQKSLTMAVQWPVGIIRYFPEYGYIPSFVADSTRAQAVADAKCTLVSIIALNKLYQGDQKAALSAAARAMTYADSREGLLNVASVYQQTNNNQKAFDALWKLLLKNPTDTVVLRTAKNNFLKFNNSETEFATKVDELAALETAQLTAKLKKELMNKPHPDLSGLVDLDGNAIAPEIMKGKIVVLDFWATWCVPCMQELPYLHKVYEKYKDNPKVIFMVVNSGSNNTLADAQQWAKKNQQYTFPIYYNKDKDIGEKVGFTVIPTIAVLDQDGLMQYRTIGFEGEILEKKLSVEIDILLQKKKS</sequence>
<gene>
    <name evidence="6" type="ORF">SAMN05216464_103405</name>
</gene>
<dbReference type="GO" id="GO:0017004">
    <property type="term" value="P:cytochrome complex assembly"/>
    <property type="evidence" value="ECO:0007669"/>
    <property type="project" value="UniProtKB-KW"/>
</dbReference>
<dbReference type="InterPro" id="IPR017937">
    <property type="entry name" value="Thioredoxin_CS"/>
</dbReference>
<keyword evidence="6" id="KW-0413">Isomerase</keyword>
<dbReference type="AlphaFoldDB" id="A0A1G6ZLN2"/>
<dbReference type="InterPro" id="IPR036249">
    <property type="entry name" value="Thioredoxin-like_sf"/>
</dbReference>
<dbReference type="PROSITE" id="PS00194">
    <property type="entry name" value="THIOREDOXIN_1"/>
    <property type="match status" value="1"/>
</dbReference>
<dbReference type="GO" id="GO:0016491">
    <property type="term" value="F:oxidoreductase activity"/>
    <property type="evidence" value="ECO:0007669"/>
    <property type="project" value="InterPro"/>
</dbReference>
<keyword evidence="3" id="KW-0676">Redox-active center</keyword>
<dbReference type="GO" id="GO:0016853">
    <property type="term" value="F:isomerase activity"/>
    <property type="evidence" value="ECO:0007669"/>
    <property type="project" value="UniProtKB-KW"/>
</dbReference>
<feature type="domain" description="Thioredoxin" evidence="5">
    <location>
        <begin position="488"/>
        <end position="634"/>
    </location>
</feature>
<dbReference type="PROSITE" id="PS51352">
    <property type="entry name" value="THIOREDOXIN_2"/>
    <property type="match status" value="1"/>
</dbReference>
<dbReference type="Proteomes" id="UP000199072">
    <property type="component" value="Unassembled WGS sequence"/>
</dbReference>
<evidence type="ECO:0000313" key="7">
    <source>
        <dbReference type="Proteomes" id="UP000199072"/>
    </source>
</evidence>
<dbReference type="CDD" id="cd02966">
    <property type="entry name" value="TlpA_like_family"/>
    <property type="match status" value="1"/>
</dbReference>
<accession>A0A1G6ZLN2</accession>
<keyword evidence="2" id="KW-0201">Cytochrome c-type biogenesis</keyword>
<dbReference type="Gene3D" id="1.25.40.10">
    <property type="entry name" value="Tetratricopeptide repeat domain"/>
    <property type="match status" value="1"/>
</dbReference>
<dbReference type="GO" id="GO:0006950">
    <property type="term" value="P:response to stress"/>
    <property type="evidence" value="ECO:0007669"/>
    <property type="project" value="UniProtKB-ARBA"/>
</dbReference>
<evidence type="ECO:0000259" key="5">
    <source>
        <dbReference type="PROSITE" id="PS51352"/>
    </source>
</evidence>
<dbReference type="InterPro" id="IPR050553">
    <property type="entry name" value="Thioredoxin_ResA/DsbE_sf"/>
</dbReference>
<proteinExistence type="predicted"/>
<dbReference type="RefSeq" id="WP_091148506.1">
    <property type="nucleotide sequence ID" value="NZ_FNAI01000003.1"/>
</dbReference>
<dbReference type="GO" id="GO:0030313">
    <property type="term" value="C:cell envelope"/>
    <property type="evidence" value="ECO:0007669"/>
    <property type="project" value="UniProtKB-SubCell"/>
</dbReference>
<dbReference type="PANTHER" id="PTHR42852">
    <property type="entry name" value="THIOL:DISULFIDE INTERCHANGE PROTEIN DSBE"/>
    <property type="match status" value="1"/>
</dbReference>
<dbReference type="InterPro" id="IPR013766">
    <property type="entry name" value="Thioredoxin_domain"/>
</dbReference>
<reference evidence="6 7" key="1">
    <citation type="submission" date="2016-10" db="EMBL/GenBank/DDBJ databases">
        <authorList>
            <person name="de Groot N.N."/>
        </authorList>
    </citation>
    <scope>NUCLEOTIDE SEQUENCE [LARGE SCALE GENOMIC DNA]</scope>
    <source>
        <strain evidence="6 7">47C3B</strain>
    </source>
</reference>
<dbReference type="EMBL" id="FNAI01000003">
    <property type="protein sequence ID" value="SDE03353.1"/>
    <property type="molecule type" value="Genomic_DNA"/>
</dbReference>
<dbReference type="InterPro" id="IPR011990">
    <property type="entry name" value="TPR-like_helical_dom_sf"/>
</dbReference>
<protein>
    <submittedName>
        <fullName evidence="6">Thiol-disulfide isomerase or thioredoxin</fullName>
    </submittedName>
</protein>
<evidence type="ECO:0000256" key="1">
    <source>
        <dbReference type="ARBA" id="ARBA00004196"/>
    </source>
</evidence>
<evidence type="ECO:0000256" key="4">
    <source>
        <dbReference type="SAM" id="SignalP"/>
    </source>
</evidence>
<dbReference type="STRING" id="1391627.SAMN05216464_103405"/>
<dbReference type="OrthoDB" id="634996at2"/>
<dbReference type="SUPFAM" id="SSF52833">
    <property type="entry name" value="Thioredoxin-like"/>
    <property type="match status" value="1"/>
</dbReference>
<keyword evidence="4" id="KW-0732">Signal</keyword>
<dbReference type="InterPro" id="IPR013740">
    <property type="entry name" value="Redoxin"/>
</dbReference>
<evidence type="ECO:0000256" key="3">
    <source>
        <dbReference type="ARBA" id="ARBA00023284"/>
    </source>
</evidence>
<keyword evidence="7" id="KW-1185">Reference proteome</keyword>